<dbReference type="Pfam" id="PF13720">
    <property type="entry name" value="Acetyltransf_11"/>
    <property type="match status" value="1"/>
</dbReference>
<evidence type="ECO:0000256" key="4">
    <source>
        <dbReference type="ARBA" id="ARBA00022679"/>
    </source>
</evidence>
<dbReference type="PANTHER" id="PTHR43480:SF1">
    <property type="entry name" value="ACYL-[ACYL-CARRIER-PROTEIN]--UDP-N-ACETYLGLUCOSAMINE O-ACYLTRANSFERASE, MITOCHONDRIAL-RELATED"/>
    <property type="match status" value="1"/>
</dbReference>
<dbReference type="RefSeq" id="WP_133607753.1">
    <property type="nucleotide sequence ID" value="NZ_SNXW01000003.1"/>
</dbReference>
<dbReference type="InterPro" id="IPR010137">
    <property type="entry name" value="Lipid_A_LpxA"/>
</dbReference>
<dbReference type="NCBIfam" id="NF003657">
    <property type="entry name" value="PRK05289.1"/>
    <property type="match status" value="1"/>
</dbReference>
<dbReference type="EC" id="2.3.1.129" evidence="8"/>
<dbReference type="PIRSF" id="PIRSF000456">
    <property type="entry name" value="UDP-GlcNAc_acltr"/>
    <property type="match status" value="1"/>
</dbReference>
<sequence length="266" mass="28401">MASIHPTALVDPQARLADGVSVGPYTVIGPNVEIGEGTTIGAHAVIEGHTTIGRDNRIFQFASLGADPQDKKYAGEPTRLVIGNGNTIREFTTFNTGTVQDKGITQIGDDNWIMAYVHVAHDCVIGSHNVIANSVQFAGHVTVGDFTLIGGISGIHQFVRIGDFAMLGFQTRLSQDLPPFVVAAGNPAEAQNVHQEGPRRRGYSVERLSLLKQMYKLLYRKGLTLAASVDEITALKATPEAQADGALGDIDKMLAFLAGAQRGIVR</sequence>
<dbReference type="GO" id="GO:0008780">
    <property type="term" value="F:acyl-[acyl-carrier-protein]-UDP-N-acetylglucosamine O-acyltransferase activity"/>
    <property type="evidence" value="ECO:0007669"/>
    <property type="project" value="UniProtKB-UniRule"/>
</dbReference>
<dbReference type="Pfam" id="PF00132">
    <property type="entry name" value="Hexapep"/>
    <property type="match status" value="1"/>
</dbReference>
<dbReference type="InterPro" id="IPR037157">
    <property type="entry name" value="Acetyltransf_C_sf"/>
</dbReference>
<dbReference type="OrthoDB" id="9807278at2"/>
<comment type="subunit">
    <text evidence="8">Homotrimer.</text>
</comment>
<keyword evidence="7 8" id="KW-0012">Acyltransferase</keyword>
<gene>
    <name evidence="8" type="primary">lpxA</name>
    <name evidence="10" type="ORF">EV672_103182</name>
</gene>
<dbReference type="Gene3D" id="2.160.10.10">
    <property type="entry name" value="Hexapeptide repeat proteins"/>
    <property type="match status" value="1"/>
</dbReference>
<evidence type="ECO:0000256" key="2">
    <source>
        <dbReference type="ARBA" id="ARBA00022516"/>
    </source>
</evidence>
<dbReference type="EMBL" id="SNXW01000003">
    <property type="protein sequence ID" value="TDP84613.1"/>
    <property type="molecule type" value="Genomic_DNA"/>
</dbReference>
<dbReference type="Gene3D" id="1.20.1180.10">
    <property type="entry name" value="Udp N-acetylglucosamine O-acyltransferase, C-terminal domain"/>
    <property type="match status" value="1"/>
</dbReference>
<dbReference type="InterPro" id="IPR018357">
    <property type="entry name" value="Hexapep_transf_CS"/>
</dbReference>
<dbReference type="GO" id="GO:0009245">
    <property type="term" value="P:lipid A biosynthetic process"/>
    <property type="evidence" value="ECO:0007669"/>
    <property type="project" value="UniProtKB-UniRule"/>
</dbReference>
<organism evidence="10 11">
    <name type="scientific">Aquabacterium commune</name>
    <dbReference type="NCBI Taxonomy" id="70586"/>
    <lineage>
        <taxon>Bacteria</taxon>
        <taxon>Pseudomonadati</taxon>
        <taxon>Pseudomonadota</taxon>
        <taxon>Betaproteobacteria</taxon>
        <taxon>Burkholderiales</taxon>
        <taxon>Aquabacterium</taxon>
    </lineage>
</organism>
<keyword evidence="3 8" id="KW-0441">Lipid A biosynthesis</keyword>
<keyword evidence="4 8" id="KW-0808">Transferase</keyword>
<comment type="caution">
    <text evidence="10">The sequence shown here is derived from an EMBL/GenBank/DDBJ whole genome shotgun (WGS) entry which is preliminary data.</text>
</comment>
<dbReference type="AlphaFoldDB" id="A0A4R6RED8"/>
<accession>A0A4R6RED8</accession>
<dbReference type="GO" id="GO:0016020">
    <property type="term" value="C:membrane"/>
    <property type="evidence" value="ECO:0007669"/>
    <property type="project" value="GOC"/>
</dbReference>
<dbReference type="UniPathway" id="UPA00359">
    <property type="reaction ID" value="UER00477"/>
</dbReference>
<dbReference type="GO" id="GO:0005737">
    <property type="term" value="C:cytoplasm"/>
    <property type="evidence" value="ECO:0007669"/>
    <property type="project" value="UniProtKB-SubCell"/>
</dbReference>
<keyword evidence="6 8" id="KW-0443">Lipid metabolism</keyword>
<dbReference type="InterPro" id="IPR011004">
    <property type="entry name" value="Trimer_LpxA-like_sf"/>
</dbReference>
<dbReference type="NCBIfam" id="TIGR01852">
    <property type="entry name" value="lipid_A_lpxA"/>
    <property type="match status" value="1"/>
</dbReference>
<dbReference type="PANTHER" id="PTHR43480">
    <property type="entry name" value="ACYL-[ACYL-CARRIER-PROTEIN]--UDP-N-ACETYLGLUCOSAMINE O-ACYLTRANSFERASE"/>
    <property type="match status" value="1"/>
</dbReference>
<dbReference type="SUPFAM" id="SSF51161">
    <property type="entry name" value="Trimeric LpxA-like enzymes"/>
    <property type="match status" value="1"/>
</dbReference>
<dbReference type="HAMAP" id="MF_00387">
    <property type="entry name" value="LpxA"/>
    <property type="match status" value="1"/>
</dbReference>
<keyword evidence="5 8" id="KW-0677">Repeat</keyword>
<name>A0A4R6RED8_9BURK</name>
<evidence type="ECO:0000313" key="10">
    <source>
        <dbReference type="EMBL" id="TDP84613.1"/>
    </source>
</evidence>
<comment type="similarity">
    <text evidence="8">Belongs to the transferase hexapeptide repeat family. LpxA subfamily.</text>
</comment>
<evidence type="ECO:0000256" key="7">
    <source>
        <dbReference type="ARBA" id="ARBA00023315"/>
    </source>
</evidence>
<keyword evidence="1 8" id="KW-0963">Cytoplasm</keyword>
<dbReference type="InterPro" id="IPR029098">
    <property type="entry name" value="Acetyltransf_C"/>
</dbReference>
<dbReference type="PROSITE" id="PS00101">
    <property type="entry name" value="HEXAPEP_TRANSFERASES"/>
    <property type="match status" value="1"/>
</dbReference>
<dbReference type="InterPro" id="IPR001451">
    <property type="entry name" value="Hexapep"/>
</dbReference>
<keyword evidence="11" id="KW-1185">Reference proteome</keyword>
<evidence type="ECO:0000256" key="8">
    <source>
        <dbReference type="HAMAP-Rule" id="MF_00387"/>
    </source>
</evidence>
<reference evidence="10 11" key="1">
    <citation type="submission" date="2019-03" db="EMBL/GenBank/DDBJ databases">
        <title>Genomic Encyclopedia of Type Strains, Phase IV (KMG-IV): sequencing the most valuable type-strain genomes for metagenomic binning, comparative biology and taxonomic classification.</title>
        <authorList>
            <person name="Goeker M."/>
        </authorList>
    </citation>
    <scope>NUCLEOTIDE SEQUENCE [LARGE SCALE GENOMIC DNA]</scope>
    <source>
        <strain evidence="10 11">DSM 11901</strain>
    </source>
</reference>
<proteinExistence type="inferred from homology"/>
<comment type="pathway">
    <text evidence="8">Glycolipid biosynthesis; lipid IV(A) biosynthesis; lipid IV(A) from (3R)-3-hydroxytetradecanoyl-[acyl-carrier-protein] and UDP-N-acetyl-alpha-D-glucosamine: step 1/6.</text>
</comment>
<evidence type="ECO:0000256" key="1">
    <source>
        <dbReference type="ARBA" id="ARBA00022490"/>
    </source>
</evidence>
<keyword evidence="2 8" id="KW-0444">Lipid biosynthesis</keyword>
<evidence type="ECO:0000256" key="5">
    <source>
        <dbReference type="ARBA" id="ARBA00022737"/>
    </source>
</evidence>
<dbReference type="Proteomes" id="UP000294593">
    <property type="component" value="Unassembled WGS sequence"/>
</dbReference>
<evidence type="ECO:0000259" key="9">
    <source>
        <dbReference type="Pfam" id="PF13720"/>
    </source>
</evidence>
<protein>
    <recommendedName>
        <fullName evidence="8">Acyl-[acyl-carrier-protein]--UDP-N-acetylglucosamine O-acyltransferase</fullName>
        <shortName evidence="8">UDP-N-acetylglucosamine acyltransferase</shortName>
        <ecNumber evidence="8">2.3.1.129</ecNumber>
    </recommendedName>
</protein>
<evidence type="ECO:0000256" key="6">
    <source>
        <dbReference type="ARBA" id="ARBA00023098"/>
    </source>
</evidence>
<comment type="subcellular location">
    <subcellularLocation>
        <location evidence="8">Cytoplasm</location>
    </subcellularLocation>
</comment>
<feature type="domain" description="UDP N-acetylglucosamine O-acyltransferase C-terminal" evidence="9">
    <location>
        <begin position="176"/>
        <end position="265"/>
    </location>
</feature>
<comment type="catalytic activity">
    <reaction evidence="8">
        <text>a (3R)-hydroxyacyl-[ACP] + UDP-N-acetyl-alpha-D-glucosamine = a UDP-3-O-[(3R)-3-hydroxyacyl]-N-acetyl-alpha-D-glucosamine + holo-[ACP]</text>
        <dbReference type="Rhea" id="RHEA:67812"/>
        <dbReference type="Rhea" id="RHEA-COMP:9685"/>
        <dbReference type="Rhea" id="RHEA-COMP:9945"/>
        <dbReference type="ChEBI" id="CHEBI:57705"/>
        <dbReference type="ChEBI" id="CHEBI:64479"/>
        <dbReference type="ChEBI" id="CHEBI:78827"/>
        <dbReference type="ChEBI" id="CHEBI:173225"/>
        <dbReference type="EC" id="2.3.1.129"/>
    </reaction>
</comment>
<comment type="function">
    <text evidence="8">Involved in the biosynthesis of lipid A, a phosphorylated glycolipid that anchors the lipopolysaccharide to the outer membrane of the cell.</text>
</comment>
<evidence type="ECO:0000256" key="3">
    <source>
        <dbReference type="ARBA" id="ARBA00022556"/>
    </source>
</evidence>
<dbReference type="CDD" id="cd03351">
    <property type="entry name" value="LbH_UDP-GlcNAc_AT"/>
    <property type="match status" value="1"/>
</dbReference>
<evidence type="ECO:0000313" key="11">
    <source>
        <dbReference type="Proteomes" id="UP000294593"/>
    </source>
</evidence>